<dbReference type="Gene3D" id="3.40.50.2000">
    <property type="entry name" value="Glycogen Phosphorylase B"/>
    <property type="match status" value="1"/>
</dbReference>
<dbReference type="InterPro" id="IPR003331">
    <property type="entry name" value="UDP_GlcNAc_Epimerase_2_dom"/>
</dbReference>
<dbReference type="Proteomes" id="UP001239397">
    <property type="component" value="Chromosome"/>
</dbReference>
<gene>
    <name evidence="7" type="ORF">QRX60_42975</name>
</gene>
<dbReference type="SUPFAM" id="SSF53756">
    <property type="entry name" value="UDP-Glycosyltransferase/glycogen phosphorylase"/>
    <property type="match status" value="1"/>
</dbReference>
<dbReference type="AlphaFoldDB" id="A0A9Y2NDJ4"/>
<comment type="similarity">
    <text evidence="2 4">Belongs to the UDP-N-acetylglucosamine 2-epimerase family.</text>
</comment>
<dbReference type="EMBL" id="CP127295">
    <property type="protein sequence ID" value="WIY00752.1"/>
    <property type="molecule type" value="Genomic_DNA"/>
</dbReference>
<accession>A0A9Y2NDJ4</accession>
<keyword evidence="1 4" id="KW-0413">Isomerase</keyword>
<dbReference type="PANTHER" id="PTHR43174:SF2">
    <property type="entry name" value="UDP-N-ACETYLGLUCOSAMINE 2-EPIMERASE"/>
    <property type="match status" value="1"/>
</dbReference>
<dbReference type="PANTHER" id="PTHR43174">
    <property type="entry name" value="UDP-N-ACETYLGLUCOSAMINE 2-EPIMERASE"/>
    <property type="match status" value="1"/>
</dbReference>
<evidence type="ECO:0000313" key="8">
    <source>
        <dbReference type="Proteomes" id="UP001239397"/>
    </source>
</evidence>
<proteinExistence type="inferred from homology"/>
<feature type="region of interest" description="Disordered" evidence="5">
    <location>
        <begin position="152"/>
        <end position="180"/>
    </location>
</feature>
<dbReference type="InterPro" id="IPR029767">
    <property type="entry name" value="WecB-like"/>
</dbReference>
<keyword evidence="8" id="KW-1185">Reference proteome</keyword>
<evidence type="ECO:0000256" key="4">
    <source>
        <dbReference type="RuleBase" id="RU003513"/>
    </source>
</evidence>
<protein>
    <recommendedName>
        <fullName evidence="3">UDP-N-acetylglucosamine 2-epimerase (non-hydrolyzing)</fullName>
        <ecNumber evidence="3">5.1.3.14</ecNumber>
    </recommendedName>
</protein>
<name>A0A9Y2NDJ4_9PSEU</name>
<dbReference type="Pfam" id="PF02350">
    <property type="entry name" value="Epimerase_2"/>
    <property type="match status" value="1"/>
</dbReference>
<evidence type="ECO:0000313" key="7">
    <source>
        <dbReference type="EMBL" id="WIY00752.1"/>
    </source>
</evidence>
<dbReference type="GO" id="GO:0008761">
    <property type="term" value="F:UDP-N-acetylglucosamine 2-epimerase activity"/>
    <property type="evidence" value="ECO:0007669"/>
    <property type="project" value="UniProtKB-EC"/>
</dbReference>
<evidence type="ECO:0000256" key="1">
    <source>
        <dbReference type="ARBA" id="ARBA00023235"/>
    </source>
</evidence>
<evidence type="ECO:0000256" key="3">
    <source>
        <dbReference type="ARBA" id="ARBA00038858"/>
    </source>
</evidence>
<reference evidence="7 8" key="1">
    <citation type="submission" date="2023-06" db="EMBL/GenBank/DDBJ databases">
        <authorList>
            <person name="Oyuntsetseg B."/>
            <person name="Kim S.B."/>
        </authorList>
    </citation>
    <scope>NUCLEOTIDE SEQUENCE [LARGE SCALE GENOMIC DNA]</scope>
    <source>
        <strain evidence="7 8">4-36</strain>
    </source>
</reference>
<dbReference type="EC" id="5.1.3.14" evidence="3"/>
<organism evidence="7 8">
    <name type="scientific">Amycolatopsis mongoliensis</name>
    <dbReference type="NCBI Taxonomy" id="715475"/>
    <lineage>
        <taxon>Bacteria</taxon>
        <taxon>Bacillati</taxon>
        <taxon>Actinomycetota</taxon>
        <taxon>Actinomycetes</taxon>
        <taxon>Pseudonocardiales</taxon>
        <taxon>Pseudonocardiaceae</taxon>
        <taxon>Amycolatopsis</taxon>
    </lineage>
</organism>
<feature type="domain" description="UDP-N-acetylglucosamine 2-epimerase" evidence="6">
    <location>
        <begin position="3"/>
        <end position="89"/>
    </location>
</feature>
<evidence type="ECO:0000259" key="6">
    <source>
        <dbReference type="Pfam" id="PF02350"/>
    </source>
</evidence>
<evidence type="ECO:0000256" key="2">
    <source>
        <dbReference type="ARBA" id="ARBA00038209"/>
    </source>
</evidence>
<dbReference type="KEGG" id="amog:QRX60_42975"/>
<sequence length="180" mass="18637">MAAAATLVISDSGGIQEEAPSFGVPVLVLRDVTEQMAAVDARCALLLGTDRGRVTDTATRLLTDEDARRAMTASGSPFGDGFAAERAEQAVAWLLGLAAEPVVAAGRQGEGDAARATTTVLDEGAAAGFRGCGRSLDLQDSPSRCRISVHKVPAGEGQRPTSTAAGRPHDHRCRDRAVRA</sequence>
<dbReference type="RefSeq" id="WP_285997214.1">
    <property type="nucleotide sequence ID" value="NZ_CP127295.1"/>
</dbReference>
<evidence type="ECO:0000256" key="5">
    <source>
        <dbReference type="SAM" id="MobiDB-lite"/>
    </source>
</evidence>